<name>A0A0B7BEC6_9EUPU</name>
<dbReference type="AlphaFoldDB" id="A0A0B7BEC6"/>
<dbReference type="EMBL" id="HACG01044473">
    <property type="protein sequence ID" value="CEK91338.1"/>
    <property type="molecule type" value="Transcribed_RNA"/>
</dbReference>
<proteinExistence type="predicted"/>
<reference evidence="1" key="1">
    <citation type="submission" date="2014-12" db="EMBL/GenBank/DDBJ databases">
        <title>Insight into the proteome of Arion vulgaris.</title>
        <authorList>
            <person name="Aradska J."/>
            <person name="Bulat T."/>
            <person name="Smidak R."/>
            <person name="Sarate P."/>
            <person name="Gangsoo J."/>
            <person name="Sialana F."/>
            <person name="Bilban M."/>
            <person name="Lubec G."/>
        </authorList>
    </citation>
    <scope>NUCLEOTIDE SEQUENCE</scope>
    <source>
        <tissue evidence="1">Skin</tissue>
    </source>
</reference>
<organism evidence="1">
    <name type="scientific">Arion vulgaris</name>
    <dbReference type="NCBI Taxonomy" id="1028688"/>
    <lineage>
        <taxon>Eukaryota</taxon>
        <taxon>Metazoa</taxon>
        <taxon>Spiralia</taxon>
        <taxon>Lophotrochozoa</taxon>
        <taxon>Mollusca</taxon>
        <taxon>Gastropoda</taxon>
        <taxon>Heterobranchia</taxon>
        <taxon>Euthyneura</taxon>
        <taxon>Panpulmonata</taxon>
        <taxon>Eupulmonata</taxon>
        <taxon>Stylommatophora</taxon>
        <taxon>Helicina</taxon>
        <taxon>Arionoidea</taxon>
        <taxon>Arionidae</taxon>
        <taxon>Arion</taxon>
    </lineage>
</organism>
<accession>A0A0B7BEC6</accession>
<gene>
    <name evidence="1" type="primary">ORF182340</name>
</gene>
<sequence>MYSTTTQTHNNSYNILGSEPKLELLKRLQIKRNKKSYSNMLHKYTRTFKIVKKC</sequence>
<evidence type="ECO:0000313" key="1">
    <source>
        <dbReference type="EMBL" id="CEK91338.1"/>
    </source>
</evidence>
<protein>
    <submittedName>
        <fullName evidence="1">Uncharacterized protein</fullName>
    </submittedName>
</protein>